<dbReference type="OrthoDB" id="465883at2"/>
<feature type="transmembrane region" description="Helical" evidence="1">
    <location>
        <begin position="6"/>
        <end position="24"/>
    </location>
</feature>
<reference evidence="3" key="1">
    <citation type="submission" date="2015-10" db="EMBL/GenBank/DDBJ databases">
        <authorList>
            <person name="Regsiter A."/>
            <person name="william w."/>
        </authorList>
    </citation>
    <scope>NUCLEOTIDE SEQUENCE [LARGE SCALE GENOMIC DNA]</scope>
</reference>
<dbReference type="EMBL" id="CZDF01000156">
    <property type="protein sequence ID" value="CUR33142.1"/>
    <property type="molecule type" value="Genomic_DNA"/>
</dbReference>
<organism evidence="2 3">
    <name type="scientific">Planktothrix tepida PCC 9214</name>
    <dbReference type="NCBI Taxonomy" id="671072"/>
    <lineage>
        <taxon>Bacteria</taxon>
        <taxon>Bacillati</taxon>
        <taxon>Cyanobacteriota</taxon>
        <taxon>Cyanophyceae</taxon>
        <taxon>Oscillatoriophycideae</taxon>
        <taxon>Oscillatoriales</taxon>
        <taxon>Microcoleaceae</taxon>
        <taxon>Planktothrix</taxon>
    </lineage>
</organism>
<dbReference type="Proteomes" id="UP000184315">
    <property type="component" value="Unassembled WGS sequence"/>
</dbReference>
<proteinExistence type="predicted"/>
<evidence type="ECO:0000256" key="1">
    <source>
        <dbReference type="SAM" id="Phobius"/>
    </source>
</evidence>
<accession>A0A1J1LLQ3</accession>
<protein>
    <submittedName>
        <fullName evidence="2">Uncharacterized protein</fullName>
    </submittedName>
</protein>
<keyword evidence="1" id="KW-0812">Transmembrane</keyword>
<dbReference type="AlphaFoldDB" id="A0A1J1LLQ3"/>
<gene>
    <name evidence="2" type="ORF">PL9214500389</name>
</gene>
<dbReference type="STRING" id="671072.PL9214500389"/>
<evidence type="ECO:0000313" key="2">
    <source>
        <dbReference type="EMBL" id="CUR33142.1"/>
    </source>
</evidence>
<keyword evidence="3" id="KW-1185">Reference proteome</keyword>
<keyword evidence="1" id="KW-0472">Membrane</keyword>
<sequence length="104" mass="11652">MAIIELISIAGLGVLVTLLIVNVGNNREQQRQLDSAFYRLIAAQAGRVSLIQLSALAGVSAEVAQKYLDHQVQVFAAFPEIDDEGNTFYRFPKLRLPPRLEREW</sequence>
<dbReference type="RefSeq" id="WP_072719785.1">
    <property type="nucleotide sequence ID" value="NZ_LN889802.1"/>
</dbReference>
<name>A0A1J1LLQ3_9CYAN</name>
<keyword evidence="1" id="KW-1133">Transmembrane helix</keyword>
<evidence type="ECO:0000313" key="3">
    <source>
        <dbReference type="Proteomes" id="UP000184315"/>
    </source>
</evidence>